<dbReference type="EMBL" id="UINC01009506">
    <property type="protein sequence ID" value="SVA42620.1"/>
    <property type="molecule type" value="Genomic_DNA"/>
</dbReference>
<proteinExistence type="predicted"/>
<dbReference type="AlphaFoldDB" id="A0A381VQM9"/>
<name>A0A381VQM9_9ZZZZ</name>
<protein>
    <submittedName>
        <fullName evidence="1">Uncharacterized protein</fullName>
    </submittedName>
</protein>
<reference evidence="1" key="1">
    <citation type="submission" date="2018-05" db="EMBL/GenBank/DDBJ databases">
        <authorList>
            <person name="Lanie J.A."/>
            <person name="Ng W.-L."/>
            <person name="Kazmierczak K.M."/>
            <person name="Andrzejewski T.M."/>
            <person name="Davidsen T.M."/>
            <person name="Wayne K.J."/>
            <person name="Tettelin H."/>
            <person name="Glass J.I."/>
            <person name="Rusch D."/>
            <person name="Podicherti R."/>
            <person name="Tsui H.-C.T."/>
            <person name="Winkler M.E."/>
        </authorList>
    </citation>
    <scope>NUCLEOTIDE SEQUENCE</scope>
</reference>
<organism evidence="1">
    <name type="scientific">marine metagenome</name>
    <dbReference type="NCBI Taxonomy" id="408172"/>
    <lineage>
        <taxon>unclassified sequences</taxon>
        <taxon>metagenomes</taxon>
        <taxon>ecological metagenomes</taxon>
    </lineage>
</organism>
<evidence type="ECO:0000313" key="1">
    <source>
        <dbReference type="EMBL" id="SVA42620.1"/>
    </source>
</evidence>
<accession>A0A381VQM9</accession>
<gene>
    <name evidence="1" type="ORF">METZ01_LOCUS95474</name>
</gene>
<sequence>MAFDTSELALISHVNGYNYYRYDTTDAHATVDAAGYFNNDDDDQKMAVGDIIYVVVWGTAVRSGTISTYGTHIVNEVSSGAVDTTNVTVGLMTDSD</sequence>